<dbReference type="InterPro" id="IPR023179">
    <property type="entry name" value="GTP-bd_ortho_bundle_sf"/>
</dbReference>
<dbReference type="PANTHER" id="PTHR11089">
    <property type="entry name" value="GTP-BINDING PROTEIN-RELATED"/>
    <property type="match status" value="1"/>
</dbReference>
<dbReference type="PRINTS" id="PR00326">
    <property type="entry name" value="GTP1OBG"/>
</dbReference>
<accession>A0A6P7SIF4</accession>
<evidence type="ECO:0000256" key="5">
    <source>
        <dbReference type="ARBA" id="ARBA00023242"/>
    </source>
</evidence>
<name>A0A6P7SIF4_9MOLL</name>
<dbReference type="KEGG" id="osn:115212978"/>
<dbReference type="InterPro" id="IPR030378">
    <property type="entry name" value="G_CP_dom"/>
</dbReference>
<evidence type="ECO:0000256" key="1">
    <source>
        <dbReference type="ARBA" id="ARBA00004123"/>
    </source>
</evidence>
<organism evidence="6 7">
    <name type="scientific">Octopus sinensis</name>
    <name type="common">East Asian common octopus</name>
    <dbReference type="NCBI Taxonomy" id="2607531"/>
    <lineage>
        <taxon>Eukaryota</taxon>
        <taxon>Metazoa</taxon>
        <taxon>Spiralia</taxon>
        <taxon>Lophotrochozoa</taxon>
        <taxon>Mollusca</taxon>
        <taxon>Cephalopoda</taxon>
        <taxon>Coleoidea</taxon>
        <taxon>Octopodiformes</taxon>
        <taxon>Octopoda</taxon>
        <taxon>Incirrata</taxon>
        <taxon>Octopodidae</taxon>
        <taxon>Octopus</taxon>
    </lineage>
</organism>
<comment type="subcellular location">
    <subcellularLocation>
        <location evidence="1">Nucleus</location>
    </subcellularLocation>
</comment>
<keyword evidence="4" id="KW-0342">GTP-binding</keyword>
<dbReference type="Gene3D" id="1.10.1580.10">
    <property type="match status" value="1"/>
</dbReference>
<evidence type="ECO:0000313" key="6">
    <source>
        <dbReference type="Proteomes" id="UP000515154"/>
    </source>
</evidence>
<proteinExistence type="predicted"/>
<dbReference type="PANTHER" id="PTHR11089:SF30">
    <property type="entry name" value="GUANINE NUCLEOTIDE-BINDING PROTEIN-LIKE 3 HOMOLOG"/>
    <property type="match status" value="1"/>
</dbReference>
<dbReference type="Pfam" id="PF01926">
    <property type="entry name" value="MMR_HSR1"/>
    <property type="match status" value="1"/>
</dbReference>
<dbReference type="AlphaFoldDB" id="A0A6P7SIF4"/>
<dbReference type="SUPFAM" id="SSF52540">
    <property type="entry name" value="P-loop containing nucleoside triphosphate hydrolases"/>
    <property type="match status" value="1"/>
</dbReference>
<evidence type="ECO:0000256" key="4">
    <source>
        <dbReference type="ARBA" id="ARBA00023134"/>
    </source>
</evidence>
<dbReference type="PROSITE" id="PS51721">
    <property type="entry name" value="G_CP"/>
    <property type="match status" value="1"/>
</dbReference>
<keyword evidence="3" id="KW-0175">Coiled coil</keyword>
<protein>
    <submittedName>
        <fullName evidence="7">Guanine nucleotide-binding protein-like 3 homolog</fullName>
    </submittedName>
</protein>
<keyword evidence="6" id="KW-1185">Reference proteome</keyword>
<keyword evidence="5" id="KW-0539">Nucleus</keyword>
<dbReference type="RefSeq" id="XP_029637706.1">
    <property type="nucleotide sequence ID" value="XM_029781846.2"/>
</dbReference>
<keyword evidence="2" id="KW-0547">Nucleotide-binding</keyword>
<dbReference type="CDD" id="cd04178">
    <property type="entry name" value="Nucleostemin_like"/>
    <property type="match status" value="1"/>
</dbReference>
<evidence type="ECO:0000313" key="7">
    <source>
        <dbReference type="RefSeq" id="XP_029637706.1"/>
    </source>
</evidence>
<sequence>MPSNFAKKQSKRMKARLRYKITKKAKEHRRKIKKEAKKNPVTHKKKKKDIGIPNSLPFKEAVLKQAVEWREQMRVAKEEKRQAEREELVNKARKIPEISAKVKPDPQEEVYRPQGLSEVYRILKEREYKEPKTTVENSLKCYYKEFKKVIDQADVILEVLDARDPLGTRCKEVEEAVISSGLNKKIVLVLNKIDLVPRVNIEAWLKYLKNEFPTVPFKSSVQKQKSKLGHVKKYSMWKGLQKKTSNCLGADLLMKLLANYCRSEGLKVAIRVGVVGLPNTGKSSIINSLKRNRACRVGDVPGITRSMQVISLTKNIKLLDSPGVVMSDNPSGTSLILKNCVKVSGIDDPSTAVETILKRCNKEQMMMHYKIPKYNDTMEFLAILARKWGYFKKGGSPDINKSARVILQHWNSGRISYYTEPPENVTTHVSAEIVSEMGKSFDLDAIKDEEIQILNHSKPMSSNFMPIPGSQPVTCVMDEKEIVSLARQQLLGIEESNEEVESMDENEDLNENEAPEEAELQNTTICLSGSQATSTTSLASSTLSSQSRKNKDEPNIEQKNKSRKEDFKKMKKLRKKSEKLASNLSNTMDSLLTFETEEDNGAAESMDSGSDYEFDKHF</sequence>
<dbReference type="FunFam" id="3.40.50.300:FF:000493">
    <property type="entry name" value="Guanine nucleotide-binding protein-like 3-like protein"/>
    <property type="match status" value="1"/>
</dbReference>
<dbReference type="Pfam" id="PF08701">
    <property type="entry name" value="GN3L_Grn1"/>
    <property type="match status" value="1"/>
</dbReference>
<dbReference type="InterPro" id="IPR014813">
    <property type="entry name" value="Gnl3_N_dom"/>
</dbReference>
<evidence type="ECO:0000256" key="2">
    <source>
        <dbReference type="ARBA" id="ARBA00022741"/>
    </source>
</evidence>
<evidence type="ECO:0000256" key="3">
    <source>
        <dbReference type="ARBA" id="ARBA00023054"/>
    </source>
</evidence>
<dbReference type="InterPro" id="IPR050755">
    <property type="entry name" value="TRAFAC_YlqF/YawG_RiboMat"/>
</dbReference>
<dbReference type="FunFam" id="1.10.1580.10:FF:000002">
    <property type="entry name" value="Guanine nucleotide-binding protein-like 3 (nucleolar)-like"/>
    <property type="match status" value="1"/>
</dbReference>
<dbReference type="InterPro" id="IPR027417">
    <property type="entry name" value="P-loop_NTPase"/>
</dbReference>
<dbReference type="InterPro" id="IPR006073">
    <property type="entry name" value="GTP-bd"/>
</dbReference>
<dbReference type="Proteomes" id="UP000515154">
    <property type="component" value="Linkage group LG1"/>
</dbReference>
<reference evidence="7" key="1">
    <citation type="submission" date="2025-08" db="UniProtKB">
        <authorList>
            <consortium name="RefSeq"/>
        </authorList>
    </citation>
    <scope>IDENTIFICATION</scope>
</reference>
<dbReference type="GO" id="GO:0005525">
    <property type="term" value="F:GTP binding"/>
    <property type="evidence" value="ECO:0007669"/>
    <property type="project" value="UniProtKB-KW"/>
</dbReference>
<gene>
    <name evidence="7" type="primary">LOC115212978</name>
</gene>
<dbReference type="GO" id="GO:0005730">
    <property type="term" value="C:nucleolus"/>
    <property type="evidence" value="ECO:0007669"/>
    <property type="project" value="TreeGrafter"/>
</dbReference>
<dbReference type="Gene3D" id="3.40.50.300">
    <property type="entry name" value="P-loop containing nucleotide triphosphate hydrolases"/>
    <property type="match status" value="1"/>
</dbReference>